<protein>
    <submittedName>
        <fullName evidence="4">Glycosyltransferase family 4 protein</fullName>
    </submittedName>
</protein>
<dbReference type="Proteomes" id="UP000756860">
    <property type="component" value="Unassembled WGS sequence"/>
</dbReference>
<keyword evidence="5" id="KW-1185">Reference proteome</keyword>
<dbReference type="CDD" id="cd03809">
    <property type="entry name" value="GT4_MtfB-like"/>
    <property type="match status" value="1"/>
</dbReference>
<sequence length="383" mass="43340">MNIVLNAIAYSPGGMGGVETYFRTLVHALQGADTGNDYGLICNEHHLDSLQLSPPRFRLLACRYTKPSLLWYLRAAIRHTTSLDILQPFMNRLNADIVHHPFSILQPLHHRIPSVLTFHDMQHEFFPEYFSSYALNARKKLWRPSAEKATRIIAISGYVKTCLVERYGIEPDKIDVVYTGYNPQFRRTDDPDVLASARSRLGLHKPFMYYPAATWPHKNHKRLLAALKIMKESYGFDGHLVLSGIAKQANDDVLREIGRLGLRDDVTVLGYLPHEELPCLYNLARLMVFPSLSEGFGIPLLEAMACGCPIACSAATSIPEVAGNAAVTFDPLSVEDLVETLRQLWNDGALQQKLKTRGFARVQQFDRDTMARQTIRVYEKTLR</sequence>
<name>A0ABS5SEP4_9BACT</name>
<keyword evidence="1" id="KW-0808">Transferase</keyword>
<dbReference type="PANTHER" id="PTHR46401">
    <property type="entry name" value="GLYCOSYLTRANSFERASE WBBK-RELATED"/>
    <property type="match status" value="1"/>
</dbReference>
<dbReference type="Pfam" id="PF00534">
    <property type="entry name" value="Glycos_transf_1"/>
    <property type="match status" value="1"/>
</dbReference>
<dbReference type="RefSeq" id="WP_214175842.1">
    <property type="nucleotide sequence ID" value="NZ_JAHCVK010000005.1"/>
</dbReference>
<evidence type="ECO:0000313" key="4">
    <source>
        <dbReference type="EMBL" id="MBT0653842.1"/>
    </source>
</evidence>
<feature type="domain" description="Glycosyltransferase subfamily 4-like N-terminal" evidence="3">
    <location>
        <begin position="15"/>
        <end position="184"/>
    </location>
</feature>
<dbReference type="EMBL" id="JAHCVK010000005">
    <property type="protein sequence ID" value="MBT0653842.1"/>
    <property type="molecule type" value="Genomic_DNA"/>
</dbReference>
<proteinExistence type="predicted"/>
<dbReference type="InterPro" id="IPR028098">
    <property type="entry name" value="Glyco_trans_4-like_N"/>
</dbReference>
<comment type="caution">
    <text evidence="4">The sequence shown here is derived from an EMBL/GenBank/DDBJ whole genome shotgun (WGS) entry which is preliminary data.</text>
</comment>
<gene>
    <name evidence="4" type="ORF">KI810_12300</name>
</gene>
<evidence type="ECO:0000313" key="5">
    <source>
        <dbReference type="Proteomes" id="UP000756860"/>
    </source>
</evidence>
<dbReference type="Pfam" id="PF13439">
    <property type="entry name" value="Glyco_transf_4"/>
    <property type="match status" value="1"/>
</dbReference>
<evidence type="ECO:0000256" key="1">
    <source>
        <dbReference type="ARBA" id="ARBA00022679"/>
    </source>
</evidence>
<dbReference type="SUPFAM" id="SSF53756">
    <property type="entry name" value="UDP-Glycosyltransferase/glycogen phosphorylase"/>
    <property type="match status" value="1"/>
</dbReference>
<dbReference type="Gene3D" id="3.40.50.2000">
    <property type="entry name" value="Glycogen Phosphorylase B"/>
    <property type="match status" value="2"/>
</dbReference>
<dbReference type="PANTHER" id="PTHR46401:SF2">
    <property type="entry name" value="GLYCOSYLTRANSFERASE WBBK-RELATED"/>
    <property type="match status" value="1"/>
</dbReference>
<reference evidence="4 5" key="1">
    <citation type="submission" date="2021-05" db="EMBL/GenBank/DDBJ databases">
        <title>The draft genome of Geobacter luticola JCM 17780.</title>
        <authorList>
            <person name="Xu Z."/>
            <person name="Masuda Y."/>
            <person name="Itoh H."/>
            <person name="Senoo K."/>
        </authorList>
    </citation>
    <scope>NUCLEOTIDE SEQUENCE [LARGE SCALE GENOMIC DNA]</scope>
    <source>
        <strain evidence="4 5">JCM 17780</strain>
    </source>
</reference>
<organism evidence="4 5">
    <name type="scientific">Geomobilimonas luticola</name>
    <dbReference type="NCBI Taxonomy" id="1114878"/>
    <lineage>
        <taxon>Bacteria</taxon>
        <taxon>Pseudomonadati</taxon>
        <taxon>Thermodesulfobacteriota</taxon>
        <taxon>Desulfuromonadia</taxon>
        <taxon>Geobacterales</taxon>
        <taxon>Geobacteraceae</taxon>
        <taxon>Geomobilimonas</taxon>
    </lineage>
</organism>
<evidence type="ECO:0000259" key="3">
    <source>
        <dbReference type="Pfam" id="PF13439"/>
    </source>
</evidence>
<dbReference type="InterPro" id="IPR001296">
    <property type="entry name" value="Glyco_trans_1"/>
</dbReference>
<evidence type="ECO:0000259" key="2">
    <source>
        <dbReference type="Pfam" id="PF00534"/>
    </source>
</evidence>
<feature type="domain" description="Glycosyl transferase family 1" evidence="2">
    <location>
        <begin position="204"/>
        <end position="358"/>
    </location>
</feature>
<accession>A0ABS5SEP4</accession>